<protein>
    <submittedName>
        <fullName evidence="2">Uncharacterized protein</fullName>
    </submittedName>
</protein>
<dbReference type="Proteomes" id="UP001156627">
    <property type="component" value="Unassembled WGS sequence"/>
</dbReference>
<accession>A0ABQ5XE91</accession>
<feature type="transmembrane region" description="Helical" evidence="1">
    <location>
        <begin position="48"/>
        <end position="69"/>
    </location>
</feature>
<keyword evidence="3" id="KW-1185">Reference proteome</keyword>
<dbReference type="RefSeq" id="WP_284332198.1">
    <property type="nucleotide sequence ID" value="NZ_BSOA01000020.1"/>
</dbReference>
<evidence type="ECO:0000256" key="1">
    <source>
        <dbReference type="SAM" id="Phobius"/>
    </source>
</evidence>
<name>A0ABQ5XE91_9GAMM</name>
<gene>
    <name evidence="2" type="ORF">GCM10007898_23290</name>
</gene>
<reference evidence="3" key="1">
    <citation type="journal article" date="2019" name="Int. J. Syst. Evol. Microbiol.">
        <title>The Global Catalogue of Microorganisms (GCM) 10K type strain sequencing project: providing services to taxonomists for standard genome sequencing and annotation.</title>
        <authorList>
            <consortium name="The Broad Institute Genomics Platform"/>
            <consortium name="The Broad Institute Genome Sequencing Center for Infectious Disease"/>
            <person name="Wu L."/>
            <person name="Ma J."/>
        </authorList>
    </citation>
    <scope>NUCLEOTIDE SEQUENCE [LARGE SCALE GENOMIC DNA]</scope>
    <source>
        <strain evidence="3">NBRC 111981</strain>
    </source>
</reference>
<keyword evidence="1" id="KW-1133">Transmembrane helix</keyword>
<organism evidence="2 3">
    <name type="scientific">Dyella flagellata</name>
    <dbReference type="NCBI Taxonomy" id="1867833"/>
    <lineage>
        <taxon>Bacteria</taxon>
        <taxon>Pseudomonadati</taxon>
        <taxon>Pseudomonadota</taxon>
        <taxon>Gammaproteobacteria</taxon>
        <taxon>Lysobacterales</taxon>
        <taxon>Rhodanobacteraceae</taxon>
        <taxon>Dyella</taxon>
    </lineage>
</organism>
<dbReference type="EMBL" id="BSOA01000020">
    <property type="protein sequence ID" value="GLQ88759.1"/>
    <property type="molecule type" value="Genomic_DNA"/>
</dbReference>
<comment type="caution">
    <text evidence="2">The sequence shown here is derived from an EMBL/GenBank/DDBJ whole genome shotgun (WGS) entry which is preliminary data.</text>
</comment>
<keyword evidence="1" id="KW-0812">Transmembrane</keyword>
<feature type="transmembrane region" description="Helical" evidence="1">
    <location>
        <begin position="20"/>
        <end position="42"/>
    </location>
</feature>
<proteinExistence type="predicted"/>
<keyword evidence="1" id="KW-0472">Membrane</keyword>
<sequence length="83" mass="9528">MDPKEKDRWSKAREKGMLSYVLLTGVVAYGLPMFVVMTFLFHHSRLSIAQSAAVWLSAGALYGVVTWLVQEHRYRKATRDNQI</sequence>
<evidence type="ECO:0000313" key="3">
    <source>
        <dbReference type="Proteomes" id="UP001156627"/>
    </source>
</evidence>
<evidence type="ECO:0000313" key="2">
    <source>
        <dbReference type="EMBL" id="GLQ88759.1"/>
    </source>
</evidence>